<gene>
    <name evidence="2" type="ORF">BF93_17905</name>
</gene>
<proteinExistence type="predicted"/>
<dbReference type="PANTHER" id="PTHR33169:SF14">
    <property type="entry name" value="TRANSCRIPTIONAL REGULATOR RV3488"/>
    <property type="match status" value="1"/>
</dbReference>
<dbReference type="EMBL" id="JDYK01000009">
    <property type="protein sequence ID" value="EWS81052.1"/>
    <property type="molecule type" value="Genomic_DNA"/>
</dbReference>
<comment type="caution">
    <text evidence="2">The sequence shown here is derived from an EMBL/GenBank/DDBJ whole genome shotgun (WGS) entry which is preliminary data.</text>
</comment>
<dbReference type="HOGENOM" id="CLU_063440_3_3_11"/>
<dbReference type="PATRIC" id="fig|396014.3.peg.1918"/>
<dbReference type="InterPro" id="IPR036390">
    <property type="entry name" value="WH_DNA-bd_sf"/>
</dbReference>
<dbReference type="InterPro" id="IPR036388">
    <property type="entry name" value="WH-like_DNA-bd_sf"/>
</dbReference>
<accession>Z9JTI9</accession>
<sequence length="121" mass="13471">MIGADAIRGHIDLILLAILETRPSYAYELSQTITDRSGGEYVVKQTTLYTAVKRLESQGLLDSFEDLSPTGKPRTYYRITASGTAQLEQKRAEWISTRALVDHFALPDPEIPFGRTGQSQP</sequence>
<dbReference type="InterPro" id="IPR005149">
    <property type="entry name" value="Tscrpt_reg_PadR_N"/>
</dbReference>
<protein>
    <submittedName>
        <fullName evidence="2">Transcriptional regulator</fullName>
    </submittedName>
</protein>
<organism evidence="2 3">
    <name type="scientific">Brachybacterium phenoliresistens</name>
    <dbReference type="NCBI Taxonomy" id="396014"/>
    <lineage>
        <taxon>Bacteria</taxon>
        <taxon>Bacillati</taxon>
        <taxon>Actinomycetota</taxon>
        <taxon>Actinomycetes</taxon>
        <taxon>Micrococcales</taxon>
        <taxon>Dermabacteraceae</taxon>
        <taxon>Brachybacterium</taxon>
    </lineage>
</organism>
<reference evidence="2 3" key="1">
    <citation type="submission" date="2014-02" db="EMBL/GenBank/DDBJ databases">
        <title>Genome sequence of Brachybacterium phenoliresistens strain W13A50.</title>
        <authorList>
            <person name="Wang X."/>
        </authorList>
    </citation>
    <scope>NUCLEOTIDE SEQUENCE [LARGE SCALE GENOMIC DNA]</scope>
    <source>
        <strain evidence="2 3">W13A50</strain>
    </source>
</reference>
<dbReference type="eggNOG" id="COG1695">
    <property type="taxonomic scope" value="Bacteria"/>
</dbReference>
<dbReference type="InterPro" id="IPR052509">
    <property type="entry name" value="Metal_resp_DNA-bind_regulator"/>
</dbReference>
<dbReference type="RefSeq" id="WP_051486802.1">
    <property type="nucleotide sequence ID" value="NZ_BAAAOW010000002.1"/>
</dbReference>
<dbReference type="Proteomes" id="UP000023067">
    <property type="component" value="Unassembled WGS sequence"/>
</dbReference>
<dbReference type="SUPFAM" id="SSF46785">
    <property type="entry name" value="Winged helix' DNA-binding domain"/>
    <property type="match status" value="1"/>
</dbReference>
<feature type="domain" description="Transcription regulator PadR N-terminal" evidence="1">
    <location>
        <begin position="15"/>
        <end position="88"/>
    </location>
</feature>
<evidence type="ECO:0000259" key="1">
    <source>
        <dbReference type="Pfam" id="PF03551"/>
    </source>
</evidence>
<evidence type="ECO:0000313" key="3">
    <source>
        <dbReference type="Proteomes" id="UP000023067"/>
    </source>
</evidence>
<keyword evidence="3" id="KW-1185">Reference proteome</keyword>
<dbReference type="PANTHER" id="PTHR33169">
    <property type="entry name" value="PADR-FAMILY TRANSCRIPTIONAL REGULATOR"/>
    <property type="match status" value="1"/>
</dbReference>
<dbReference type="AlphaFoldDB" id="Z9JTI9"/>
<dbReference type="Gene3D" id="1.10.10.10">
    <property type="entry name" value="Winged helix-like DNA-binding domain superfamily/Winged helix DNA-binding domain"/>
    <property type="match status" value="1"/>
</dbReference>
<dbReference type="STRING" id="396014.BF93_17905"/>
<evidence type="ECO:0000313" key="2">
    <source>
        <dbReference type="EMBL" id="EWS81052.1"/>
    </source>
</evidence>
<name>Z9JTI9_9MICO</name>
<dbReference type="Pfam" id="PF03551">
    <property type="entry name" value="PadR"/>
    <property type="match status" value="1"/>
</dbReference>
<dbReference type="OrthoDB" id="122286at2"/>